<keyword evidence="8" id="KW-1185">Reference proteome</keyword>
<sequence>MRCRLAGFRLGSGWMVVAAVFFALMGLFVKLGAEHFSSTELVFWRTLIGVLTLGGAALWRRERFATPLLRYHLQRGVIGYTSLLMSFYAIAHLPLATASTLTYTSPMFLALLSVALLRERLPAQALGGLALGFVGVVLLLKPTLSGDVWFAGLLGLASGFLAGWSYLHVRELGRQGEAEWRVVFYFALISTVGGLLLMCFERWHPVTLGNVGLLLGVGATATLAQLAMTRAYKVGRKLTAANLSYLTVVFSCLLGALVWGDALTADSLLAMGLIVVSGMLAGRR</sequence>
<feature type="transmembrane region" description="Helical" evidence="5">
    <location>
        <begin position="124"/>
        <end position="142"/>
    </location>
</feature>
<keyword evidence="3 5" id="KW-1133">Transmembrane helix</keyword>
<keyword evidence="2 5" id="KW-0812">Transmembrane</keyword>
<dbReference type="PANTHER" id="PTHR22911">
    <property type="entry name" value="ACYL-MALONYL CONDENSING ENZYME-RELATED"/>
    <property type="match status" value="1"/>
</dbReference>
<evidence type="ECO:0000313" key="8">
    <source>
        <dbReference type="Proteomes" id="UP001405405"/>
    </source>
</evidence>
<reference evidence="7 8" key="1">
    <citation type="submission" date="2023-12" db="EMBL/GenBank/DDBJ databases">
        <title>Chromobacterium sp. strain TRC.1.1.SA producing antimicrobial pigment.</title>
        <authorList>
            <person name="Verma N."/>
            <person name="Choksket S."/>
            <person name="Pinnaka A.K."/>
            <person name="Korpole S."/>
        </authorList>
    </citation>
    <scope>NUCLEOTIDE SEQUENCE [LARGE SCALE GENOMIC DNA]</scope>
    <source>
        <strain evidence="7 8">TRC1.1.SA</strain>
    </source>
</reference>
<dbReference type="EMBL" id="JAYFSJ010000013">
    <property type="protein sequence ID" value="MEN7432527.1"/>
    <property type="molecule type" value="Genomic_DNA"/>
</dbReference>
<feature type="transmembrane region" description="Helical" evidence="5">
    <location>
        <begin position="240"/>
        <end position="259"/>
    </location>
</feature>
<dbReference type="Proteomes" id="UP001405405">
    <property type="component" value="Unassembled WGS sequence"/>
</dbReference>
<dbReference type="InterPro" id="IPR000620">
    <property type="entry name" value="EamA_dom"/>
</dbReference>
<feature type="transmembrane region" description="Helical" evidence="5">
    <location>
        <begin position="181"/>
        <end position="200"/>
    </location>
</feature>
<feature type="transmembrane region" description="Helical" evidence="5">
    <location>
        <begin position="12"/>
        <end position="29"/>
    </location>
</feature>
<dbReference type="PANTHER" id="PTHR22911:SF6">
    <property type="entry name" value="SOLUTE CARRIER FAMILY 35 MEMBER G1"/>
    <property type="match status" value="1"/>
</dbReference>
<protein>
    <submittedName>
        <fullName evidence="7">DMT family transporter</fullName>
    </submittedName>
</protein>
<evidence type="ECO:0000256" key="5">
    <source>
        <dbReference type="SAM" id="Phobius"/>
    </source>
</evidence>
<evidence type="ECO:0000256" key="1">
    <source>
        <dbReference type="ARBA" id="ARBA00004141"/>
    </source>
</evidence>
<proteinExistence type="predicted"/>
<evidence type="ECO:0000256" key="2">
    <source>
        <dbReference type="ARBA" id="ARBA00022692"/>
    </source>
</evidence>
<dbReference type="InterPro" id="IPR037185">
    <property type="entry name" value="EmrE-like"/>
</dbReference>
<feature type="transmembrane region" description="Helical" evidence="5">
    <location>
        <begin position="206"/>
        <end position="228"/>
    </location>
</feature>
<feature type="transmembrane region" description="Helical" evidence="5">
    <location>
        <begin position="148"/>
        <end position="169"/>
    </location>
</feature>
<evidence type="ECO:0000256" key="4">
    <source>
        <dbReference type="ARBA" id="ARBA00023136"/>
    </source>
</evidence>
<dbReference type="SUPFAM" id="SSF103481">
    <property type="entry name" value="Multidrug resistance efflux transporter EmrE"/>
    <property type="match status" value="2"/>
</dbReference>
<dbReference type="Pfam" id="PF00892">
    <property type="entry name" value="EamA"/>
    <property type="match status" value="1"/>
</dbReference>
<evidence type="ECO:0000256" key="3">
    <source>
        <dbReference type="ARBA" id="ARBA00022989"/>
    </source>
</evidence>
<gene>
    <name evidence="7" type="ORF">VA599_17415</name>
</gene>
<name>A0ABV0CNC0_9NEIS</name>
<feature type="domain" description="EamA" evidence="6">
    <location>
        <begin position="11"/>
        <end position="140"/>
    </location>
</feature>
<evidence type="ECO:0000313" key="7">
    <source>
        <dbReference type="EMBL" id="MEN7432527.1"/>
    </source>
</evidence>
<feature type="transmembrane region" description="Helical" evidence="5">
    <location>
        <begin position="71"/>
        <end position="90"/>
    </location>
</feature>
<comment type="caution">
    <text evidence="7">The sequence shown here is derived from an EMBL/GenBank/DDBJ whole genome shotgun (WGS) entry which is preliminary data.</text>
</comment>
<keyword evidence="4 5" id="KW-0472">Membrane</keyword>
<feature type="transmembrane region" description="Helical" evidence="5">
    <location>
        <begin position="41"/>
        <end position="59"/>
    </location>
</feature>
<organism evidence="7 8">
    <name type="scientific">Chromobacterium indicum</name>
    <dbReference type="NCBI Taxonomy" id="3110228"/>
    <lineage>
        <taxon>Bacteria</taxon>
        <taxon>Pseudomonadati</taxon>
        <taxon>Pseudomonadota</taxon>
        <taxon>Betaproteobacteria</taxon>
        <taxon>Neisseriales</taxon>
        <taxon>Chromobacteriaceae</taxon>
        <taxon>Chromobacterium</taxon>
    </lineage>
</organism>
<comment type="subcellular location">
    <subcellularLocation>
        <location evidence="1">Membrane</location>
        <topology evidence="1">Multi-pass membrane protein</topology>
    </subcellularLocation>
</comment>
<accession>A0ABV0CNC0</accession>
<evidence type="ECO:0000259" key="6">
    <source>
        <dbReference type="Pfam" id="PF00892"/>
    </source>
</evidence>